<name>A0A3S4AY46_9BRAD</name>
<gene>
    <name evidence="4" type="primary">cheY_1</name>
    <name evidence="4" type="ORF">RHODGE_RHODGE_00040</name>
</gene>
<accession>A0A3S4AY46</accession>
<dbReference type="SMART" id="SM00448">
    <property type="entry name" value="REC"/>
    <property type="match status" value="1"/>
</dbReference>
<dbReference type="SUPFAM" id="SSF52172">
    <property type="entry name" value="CheY-like"/>
    <property type="match status" value="1"/>
</dbReference>
<proteinExistence type="predicted"/>
<evidence type="ECO:0000259" key="3">
    <source>
        <dbReference type="PROSITE" id="PS50110"/>
    </source>
</evidence>
<dbReference type="GO" id="GO:0000160">
    <property type="term" value="P:phosphorelay signal transduction system"/>
    <property type="evidence" value="ECO:0007669"/>
    <property type="project" value="InterPro"/>
</dbReference>
<evidence type="ECO:0000256" key="2">
    <source>
        <dbReference type="PROSITE-ProRule" id="PRU00169"/>
    </source>
</evidence>
<dbReference type="PANTHER" id="PTHR44591">
    <property type="entry name" value="STRESS RESPONSE REGULATOR PROTEIN 1"/>
    <property type="match status" value="1"/>
</dbReference>
<sequence>MTKKSVLAVEDGITMRLFYRDVLEKAGFVVEEAANGIEGLERALMTRFDLMVVDINMPKMNGYEMVRQVRDNPALRSIPVLTISTEEKDDDVVKAYEAGANFYLVKPVRPDELTAVVRLLTGSIA</sequence>
<evidence type="ECO:0000313" key="4">
    <source>
        <dbReference type="EMBL" id="VCU06950.1"/>
    </source>
</evidence>
<evidence type="ECO:0000256" key="1">
    <source>
        <dbReference type="ARBA" id="ARBA00022553"/>
    </source>
</evidence>
<keyword evidence="1 2" id="KW-0597">Phosphoprotein</keyword>
<organism evidence="4 5">
    <name type="scientific">Rhodoplanes serenus</name>
    <dbReference type="NCBI Taxonomy" id="200615"/>
    <lineage>
        <taxon>Bacteria</taxon>
        <taxon>Pseudomonadati</taxon>
        <taxon>Pseudomonadota</taxon>
        <taxon>Alphaproteobacteria</taxon>
        <taxon>Hyphomicrobiales</taxon>
        <taxon>Nitrobacteraceae</taxon>
        <taxon>Rhodoplanes</taxon>
    </lineage>
</organism>
<dbReference type="AlphaFoldDB" id="A0A3S4AY46"/>
<reference evidence="5" key="1">
    <citation type="submission" date="2018-10" db="EMBL/GenBank/DDBJ databases">
        <authorList>
            <person name="Peiro R."/>
            <person name="Begona"/>
            <person name="Cbmso G."/>
            <person name="Lopez M."/>
            <person name="Gonzalez S."/>
            <person name="Sacristan E."/>
            <person name="Castillo E."/>
        </authorList>
    </citation>
    <scope>NUCLEOTIDE SEQUENCE [LARGE SCALE GENOMIC DNA]</scope>
</reference>
<feature type="modified residue" description="4-aspartylphosphate" evidence="2">
    <location>
        <position position="54"/>
    </location>
</feature>
<dbReference type="PANTHER" id="PTHR44591:SF25">
    <property type="entry name" value="CHEMOTAXIS TWO-COMPONENT RESPONSE REGULATOR"/>
    <property type="match status" value="1"/>
</dbReference>
<protein>
    <submittedName>
        <fullName evidence="4">Chemotaxis protein CheY</fullName>
    </submittedName>
</protein>
<dbReference type="OrthoDB" id="9786548at2"/>
<dbReference type="InterPro" id="IPR050595">
    <property type="entry name" value="Bact_response_regulator"/>
</dbReference>
<dbReference type="Pfam" id="PF00072">
    <property type="entry name" value="Response_reg"/>
    <property type="match status" value="1"/>
</dbReference>
<comment type="caution">
    <text evidence="4">The sequence shown here is derived from an EMBL/GenBank/DDBJ whole genome shotgun (WGS) entry which is preliminary data.</text>
</comment>
<feature type="domain" description="Response regulatory" evidence="3">
    <location>
        <begin position="5"/>
        <end position="121"/>
    </location>
</feature>
<evidence type="ECO:0000313" key="5">
    <source>
        <dbReference type="Proteomes" id="UP000289200"/>
    </source>
</evidence>
<dbReference type="Gene3D" id="3.40.50.2300">
    <property type="match status" value="1"/>
</dbReference>
<dbReference type="EMBL" id="UWOC01000003">
    <property type="protein sequence ID" value="VCU06950.1"/>
    <property type="molecule type" value="Genomic_DNA"/>
</dbReference>
<dbReference type="RefSeq" id="WP_129607157.1">
    <property type="nucleotide sequence ID" value="NZ_UWOC01000003.1"/>
</dbReference>
<dbReference type="PROSITE" id="PS50110">
    <property type="entry name" value="RESPONSE_REGULATORY"/>
    <property type="match status" value="1"/>
</dbReference>
<dbReference type="InterPro" id="IPR011006">
    <property type="entry name" value="CheY-like_superfamily"/>
</dbReference>
<dbReference type="Proteomes" id="UP000289200">
    <property type="component" value="Unassembled WGS sequence"/>
</dbReference>
<dbReference type="InterPro" id="IPR001789">
    <property type="entry name" value="Sig_transdc_resp-reg_receiver"/>
</dbReference>
<keyword evidence="5" id="KW-1185">Reference proteome</keyword>